<proteinExistence type="predicted"/>
<dbReference type="Gene3D" id="1.10.287.470">
    <property type="entry name" value="Helix hairpin bin"/>
    <property type="match status" value="1"/>
</dbReference>
<feature type="coiled-coil region" evidence="1">
    <location>
        <begin position="182"/>
        <end position="227"/>
    </location>
</feature>
<dbReference type="InterPro" id="IPR011053">
    <property type="entry name" value="Single_hybrid_motif"/>
</dbReference>
<sequence length="414" mass="46049">MLPFFVSAFLYIWLTLYKTGTIMYNRSRLFVFSLLAILASVLFACKGNSDKSEIKTEVVDRGPVVASFKCQGSVRAANVVSVINPLRNSVVAVHKMPGERVEKGELIMQLSKAQLLEEIADLNNQIQQKENALEKNRLNVKSVQLDLNQGEEAKKARVLNMQHSLEQQEKLLEAGGTSQARVDQIKQNLLLAEQDLNNQAEKNSLRLQQLEMDERNLALQIESFKKSMNTQRAILQKTDVKAPVSGVLLEIAGNVGDYVSLDQAMVKIADESTSKIVGTAGKNKLDRIQAGGEVEVTVNNETFMGTIGQVYDDENSESVSFDVFVAENDQQKLKGAENVELLVKANDKENVLRIRKLPGMRLSQHFDVLLQKQDEVIRTEIVLGTIGKDYCEIISGVDEGDVIRVEDPSTAQLQ</sequence>
<dbReference type="PANTHER" id="PTHR30469">
    <property type="entry name" value="MULTIDRUG RESISTANCE PROTEIN MDTA"/>
    <property type="match status" value="1"/>
</dbReference>
<gene>
    <name evidence="2" type="ORF">LH29_23040</name>
</gene>
<dbReference type="GO" id="GO:1990281">
    <property type="term" value="C:efflux pump complex"/>
    <property type="evidence" value="ECO:0007669"/>
    <property type="project" value="TreeGrafter"/>
</dbReference>
<dbReference type="SUPFAM" id="SSF51230">
    <property type="entry name" value="Single hybrid motif"/>
    <property type="match status" value="1"/>
</dbReference>
<feature type="coiled-coil region" evidence="1">
    <location>
        <begin position="112"/>
        <end position="139"/>
    </location>
</feature>
<dbReference type="EMBL" id="JRHC01000008">
    <property type="protein sequence ID" value="KJF41817.1"/>
    <property type="molecule type" value="Genomic_DNA"/>
</dbReference>
<evidence type="ECO:0000256" key="1">
    <source>
        <dbReference type="SAM" id="Coils"/>
    </source>
</evidence>
<comment type="caution">
    <text evidence="2">The sequence shown here is derived from an EMBL/GenBank/DDBJ whole genome shotgun (WGS) entry which is preliminary data.</text>
</comment>
<name>A0A0D8J4J3_9BACT</name>
<dbReference type="AlphaFoldDB" id="A0A0D8J4J3"/>
<reference evidence="2 3" key="1">
    <citation type="submission" date="2014-09" db="EMBL/GenBank/DDBJ databases">
        <title>Draft Genome Sequence of Draconibacterium sp. JN14CK-3.</title>
        <authorList>
            <person name="Dong C."/>
            <person name="Lai Q."/>
            <person name="Shao Z."/>
        </authorList>
    </citation>
    <scope>NUCLEOTIDE SEQUENCE [LARGE SCALE GENOMIC DNA]</scope>
    <source>
        <strain evidence="2 3">JN14CK-3</strain>
    </source>
</reference>
<dbReference type="PANTHER" id="PTHR30469:SF15">
    <property type="entry name" value="HLYD FAMILY OF SECRETION PROTEINS"/>
    <property type="match status" value="1"/>
</dbReference>
<keyword evidence="1" id="KW-0175">Coiled coil</keyword>
<dbReference type="GO" id="GO:0015562">
    <property type="term" value="F:efflux transmembrane transporter activity"/>
    <property type="evidence" value="ECO:0007669"/>
    <property type="project" value="TreeGrafter"/>
</dbReference>
<evidence type="ECO:0000313" key="3">
    <source>
        <dbReference type="Proteomes" id="UP000032544"/>
    </source>
</evidence>
<dbReference type="Gene3D" id="2.40.30.170">
    <property type="match status" value="1"/>
</dbReference>
<dbReference type="Proteomes" id="UP000032544">
    <property type="component" value="Unassembled WGS sequence"/>
</dbReference>
<dbReference type="STRING" id="1544798.LH29_23040"/>
<evidence type="ECO:0000313" key="2">
    <source>
        <dbReference type="EMBL" id="KJF41817.1"/>
    </source>
</evidence>
<dbReference type="Gene3D" id="2.40.50.100">
    <property type="match status" value="1"/>
</dbReference>
<keyword evidence="3" id="KW-1185">Reference proteome</keyword>
<organism evidence="2 3">
    <name type="scientific">Draconibacterium sediminis</name>
    <dbReference type="NCBI Taxonomy" id="1544798"/>
    <lineage>
        <taxon>Bacteria</taxon>
        <taxon>Pseudomonadati</taxon>
        <taxon>Bacteroidota</taxon>
        <taxon>Bacteroidia</taxon>
        <taxon>Marinilabiliales</taxon>
        <taxon>Prolixibacteraceae</taxon>
        <taxon>Draconibacterium</taxon>
    </lineage>
</organism>
<accession>A0A0D8J4J3</accession>
<protein>
    <submittedName>
        <fullName evidence="2">Uncharacterized protein</fullName>
    </submittedName>
</protein>